<dbReference type="PANTHER" id="PTHR43547">
    <property type="entry name" value="TWO-COMPONENT HISTIDINE KINASE"/>
    <property type="match status" value="1"/>
</dbReference>
<dbReference type="SUPFAM" id="SSF55874">
    <property type="entry name" value="ATPase domain of HSP90 chaperone/DNA topoisomerase II/histidine kinase"/>
    <property type="match status" value="2"/>
</dbReference>
<dbReference type="PROSITE" id="PS50109">
    <property type="entry name" value="HIS_KIN"/>
    <property type="match status" value="2"/>
</dbReference>
<dbReference type="InterPro" id="IPR004358">
    <property type="entry name" value="Sig_transdc_His_kin-like_C"/>
</dbReference>
<dbReference type="InterPro" id="IPR003661">
    <property type="entry name" value="HisK_dim/P_dom"/>
</dbReference>
<accession>A0A0F7STQ7</accession>
<feature type="region of interest" description="Disordered" evidence="9">
    <location>
        <begin position="171"/>
        <end position="190"/>
    </location>
</feature>
<feature type="region of interest" description="Disordered" evidence="9">
    <location>
        <begin position="418"/>
        <end position="509"/>
    </location>
</feature>
<dbReference type="InterPro" id="IPR011006">
    <property type="entry name" value="CheY-like_superfamily"/>
</dbReference>
<dbReference type="SMART" id="SM00387">
    <property type="entry name" value="HATPase_c"/>
    <property type="match status" value="2"/>
</dbReference>
<dbReference type="InterPro" id="IPR005467">
    <property type="entry name" value="His_kinase_dom"/>
</dbReference>
<evidence type="ECO:0000256" key="6">
    <source>
        <dbReference type="ARBA" id="ARBA00023012"/>
    </source>
</evidence>
<dbReference type="PRINTS" id="PR00344">
    <property type="entry name" value="BCTRLSENSOR"/>
</dbReference>
<dbReference type="InterPro" id="IPR036890">
    <property type="entry name" value="HATPase_C_sf"/>
</dbReference>
<feature type="modified residue" description="4-aspartylphosphate" evidence="8">
    <location>
        <position position="1495"/>
    </location>
</feature>
<evidence type="ECO:0000313" key="12">
    <source>
        <dbReference type="EMBL" id="CED83965.1"/>
    </source>
</evidence>
<name>A0A0F7STQ7_PHARH</name>
<dbReference type="Gene3D" id="3.40.50.2300">
    <property type="match status" value="2"/>
</dbReference>
<organism evidence="12">
    <name type="scientific">Phaffia rhodozyma</name>
    <name type="common">Yeast</name>
    <name type="synonym">Xanthophyllomyces dendrorhous</name>
    <dbReference type="NCBI Taxonomy" id="264483"/>
    <lineage>
        <taxon>Eukaryota</taxon>
        <taxon>Fungi</taxon>
        <taxon>Dikarya</taxon>
        <taxon>Basidiomycota</taxon>
        <taxon>Agaricomycotina</taxon>
        <taxon>Tremellomycetes</taxon>
        <taxon>Cystofilobasidiales</taxon>
        <taxon>Mrakiaceae</taxon>
        <taxon>Phaffia</taxon>
    </lineage>
</organism>
<dbReference type="PANTHER" id="PTHR43547:SF2">
    <property type="entry name" value="HYBRID SIGNAL TRANSDUCTION HISTIDINE KINASE C"/>
    <property type="match status" value="1"/>
</dbReference>
<feature type="domain" description="Histidine kinase" evidence="10">
    <location>
        <begin position="640"/>
        <end position="863"/>
    </location>
</feature>
<evidence type="ECO:0000256" key="1">
    <source>
        <dbReference type="ARBA" id="ARBA00000085"/>
    </source>
</evidence>
<dbReference type="CDD" id="cd17546">
    <property type="entry name" value="REC_hyHK_CKI1_RcsC-like"/>
    <property type="match status" value="1"/>
</dbReference>
<feature type="domain" description="Response regulatory" evidence="11">
    <location>
        <begin position="1441"/>
        <end position="1566"/>
    </location>
</feature>
<dbReference type="InterPro" id="IPR036097">
    <property type="entry name" value="HisK_dim/P_sf"/>
</dbReference>
<dbReference type="PROSITE" id="PS50110">
    <property type="entry name" value="RESPONSE_REGULATORY"/>
    <property type="match status" value="2"/>
</dbReference>
<dbReference type="Gene3D" id="3.30.450.20">
    <property type="entry name" value="PAS domain"/>
    <property type="match status" value="1"/>
</dbReference>
<evidence type="ECO:0000256" key="4">
    <source>
        <dbReference type="ARBA" id="ARBA00022679"/>
    </source>
</evidence>
<evidence type="ECO:0000256" key="9">
    <source>
        <dbReference type="SAM" id="MobiDB-lite"/>
    </source>
</evidence>
<keyword evidence="4" id="KW-0808">Transferase</keyword>
<evidence type="ECO:0000259" key="11">
    <source>
        <dbReference type="PROSITE" id="PS50110"/>
    </source>
</evidence>
<feature type="domain" description="Response regulatory" evidence="11">
    <location>
        <begin position="957"/>
        <end position="1073"/>
    </location>
</feature>
<dbReference type="SMART" id="SM00388">
    <property type="entry name" value="HisKA"/>
    <property type="match status" value="2"/>
</dbReference>
<dbReference type="CDD" id="cd00075">
    <property type="entry name" value="HATPase"/>
    <property type="match status" value="1"/>
</dbReference>
<dbReference type="CDD" id="cd00082">
    <property type="entry name" value="HisKA"/>
    <property type="match status" value="2"/>
</dbReference>
<evidence type="ECO:0000259" key="10">
    <source>
        <dbReference type="PROSITE" id="PS50109"/>
    </source>
</evidence>
<dbReference type="GO" id="GO:0000155">
    <property type="term" value="F:phosphorelay sensor kinase activity"/>
    <property type="evidence" value="ECO:0007669"/>
    <property type="project" value="InterPro"/>
</dbReference>
<dbReference type="Gene3D" id="3.30.565.10">
    <property type="entry name" value="Histidine kinase-like ATPase, C-terminal domain"/>
    <property type="match status" value="2"/>
</dbReference>
<dbReference type="EC" id="2.7.13.3" evidence="2"/>
<dbReference type="SMART" id="SM00448">
    <property type="entry name" value="REC"/>
    <property type="match status" value="2"/>
</dbReference>
<feature type="compositionally biased region" description="Low complexity" evidence="9">
    <location>
        <begin position="450"/>
        <end position="476"/>
    </location>
</feature>
<feature type="region of interest" description="Disordered" evidence="9">
    <location>
        <begin position="909"/>
        <end position="944"/>
    </location>
</feature>
<feature type="compositionally biased region" description="Polar residues" evidence="9">
    <location>
        <begin position="909"/>
        <end position="921"/>
    </location>
</feature>
<dbReference type="InterPro" id="IPR001789">
    <property type="entry name" value="Sig_transdc_resp-reg_receiver"/>
</dbReference>
<evidence type="ECO:0000256" key="3">
    <source>
        <dbReference type="ARBA" id="ARBA00022553"/>
    </source>
</evidence>
<evidence type="ECO:0000256" key="8">
    <source>
        <dbReference type="PROSITE-ProRule" id="PRU00169"/>
    </source>
</evidence>
<dbReference type="InterPro" id="IPR003594">
    <property type="entry name" value="HATPase_dom"/>
</dbReference>
<protein>
    <recommendedName>
        <fullName evidence="7">Uncharacterized sensor-like histidine kinase ycf26</fullName>
        <ecNumber evidence="2">2.7.13.3</ecNumber>
    </recommendedName>
</protein>
<feature type="modified residue" description="4-aspartylphosphate" evidence="8">
    <location>
        <position position="1005"/>
    </location>
</feature>
<keyword evidence="3 8" id="KW-0597">Phosphoprotein</keyword>
<dbReference type="Pfam" id="PF00512">
    <property type="entry name" value="HisKA"/>
    <property type="match status" value="1"/>
</dbReference>
<dbReference type="Pfam" id="PF02518">
    <property type="entry name" value="HATPase_c"/>
    <property type="match status" value="2"/>
</dbReference>
<proteinExistence type="predicted"/>
<comment type="catalytic activity">
    <reaction evidence="1">
        <text>ATP + protein L-histidine = ADP + protein N-phospho-L-histidine.</text>
        <dbReference type="EC" id="2.7.13.3"/>
    </reaction>
</comment>
<evidence type="ECO:0000256" key="2">
    <source>
        <dbReference type="ARBA" id="ARBA00012438"/>
    </source>
</evidence>
<dbReference type="SUPFAM" id="SSF52172">
    <property type="entry name" value="CheY-like"/>
    <property type="match status" value="2"/>
</dbReference>
<dbReference type="FunFam" id="1.10.287.130:FF:000001">
    <property type="entry name" value="Two-component sensor histidine kinase"/>
    <property type="match status" value="1"/>
</dbReference>
<feature type="domain" description="Histidine kinase" evidence="10">
    <location>
        <begin position="1120"/>
        <end position="1398"/>
    </location>
</feature>
<evidence type="ECO:0000256" key="5">
    <source>
        <dbReference type="ARBA" id="ARBA00022777"/>
    </source>
</evidence>
<dbReference type="SUPFAM" id="SSF47384">
    <property type="entry name" value="Homodimeric domain of signal transducing histidine kinase"/>
    <property type="match status" value="2"/>
</dbReference>
<dbReference type="Pfam" id="PF00072">
    <property type="entry name" value="Response_reg"/>
    <property type="match status" value="2"/>
</dbReference>
<sequence>MPSTVDIETIPLIQFLRANAFPSIILHPFTQLDQPLRLIWANPAAIISSLPSSDPSATSTHEPFVTEGQTNTVISLFDDNSVSLLESLLNRVFLGENTSNSTIADAANTFYDLVYFRPTPEHSSKAFRPQVTLLPSSSSDKTPGLVILQLYPQPVDTVVHGLPPVTELKRLDPALTQERPSNKSDSDNALAEADVRRSTFKMKQLIEEYPWETTSLGPKSEWPQSLLTALSIVLGTDTQSCLWWGPEFLMIYNDSHAEMSGERHPGLLGKGGDDAWGKELWTTLKPDAENVMYKGGTVHRTNDLLFLPRNSEDYLEETYFTWSWVPVVGDRGIIQGLLSRSVETTETVLAERRLKTLQDVVQSTSTTKSVAAFVKTAVDCLRKCPHDVPFLMAYSTTNNFKYRQDDRRYIKIDLVESIGVPPDHPSAPPSYSISFDYHKNPPLTRPSPSSPFSSYTSSNSANQSSSDQLLGSSGTTVVPDIEHGPVDSESIPNPGRLSHRDSISSTNSSRGSLITVTTMNGITPCPWPIDIALLSKEKVIVDDCSKLVEGFESRSWGELPKKAVVIAVADSEDPKTARHVVLIIGLNSRRPFEDDYRSWIQLLRLQLSTGLVGVTSYEAQIHRAEELSLLDKAKTAFFSNVSHELRTPLTLIAGPVHDLLHDPVQSEISKSLLSLVSRNVRRLSRLVDMLMDVSRLDAGRLEGEYVPKQLGIVSADLALLFRSAIEKSGIEYIVECDVTDTRPVYVDPEFWEKICFNLISNAFKYCLKGQIRVYLQYHTNSIEFGVEDTGVGIPQENIPHVVERFHRVASIGRSIEGTGIGLSLTSELVKLHGGVLDIISNTIDESPTGDHGSKFIVKIPLGNSHLPAGRVVEDGVVVTDSTRTGNSHAHGIIEEAALWSSENTSSINSTVKDSDTLHGQGSSSIPESDPSSSVPTASSSTFSRMDPSTLFWSKKDLILIVDDNQDMRSYLVSILSQYCRVIQAVDGQDAYNLACLHQPDLIISDIMMPHADGYDLIQLLKGTNSEVALIPVILITAKAGPEDVVNGLLMGAEDHLSKPFSSKVLIARSHLQMQMGKRRIELERKFAERTLELHVRMNEAEQSRNEAIEQKRQQELLVDVTSHEIRNPVSAILQNAGLCRENLNFLHGELQKAFNSREGLRPTSSLLCMLEEDIDALDAIYTMALSQERIANDVLSLARIQLSTFDIFPIQMDLMKEVKRIVSTFASECRLKRINLTIEFGQSLLGLQKLGFTKIFADPGRLSQVVVNLLSNAIRFTATSTRKEITVSIEVRKDAPQDDRCLPPTAEIRPVEFQSSLDKDIYIYGAVSDTGPGLTAQQLSQLFQRFKQASPQTHAVFGGSGLGLYVCRRICELMDGKIEVVSEPEQGSTFRFYVRAALVPMSAPTDRDLEILSVVSTSITTPPIESPAIVLSDPFAVKMSTVLIVEDNLINQKVLRRQLVKAQLMADVADNGQIGIDLIMAAAALGFQYSVILMDLEMPVMDGLTAIRKIREMEASGELAQRNTVYALTGNARQGQIEQALQMGMDEVIIKPYRIDDLLSKLRLLDI</sequence>
<dbReference type="EMBL" id="LN483157">
    <property type="protein sequence ID" value="CED83965.1"/>
    <property type="molecule type" value="Genomic_DNA"/>
</dbReference>
<reference evidence="12" key="1">
    <citation type="submission" date="2014-08" db="EMBL/GenBank/DDBJ databases">
        <authorList>
            <person name="Sharma Rahul"/>
            <person name="Thines Marco"/>
        </authorList>
    </citation>
    <scope>NUCLEOTIDE SEQUENCE</scope>
</reference>
<keyword evidence="5 12" id="KW-0418">Kinase</keyword>
<evidence type="ECO:0000256" key="7">
    <source>
        <dbReference type="ARBA" id="ARBA00069102"/>
    </source>
</evidence>
<keyword evidence="6" id="KW-0902">Two-component regulatory system</keyword>
<dbReference type="Gene3D" id="1.10.287.130">
    <property type="match status" value="2"/>
</dbReference>
<feature type="compositionally biased region" description="Low complexity" evidence="9">
    <location>
        <begin position="922"/>
        <end position="943"/>
    </location>
</feature>